<protein>
    <submittedName>
        <fullName evidence="1">Uncharacterized protein</fullName>
    </submittedName>
</protein>
<evidence type="ECO:0000313" key="1">
    <source>
        <dbReference type="EMBL" id="CAK9089321.1"/>
    </source>
</evidence>
<keyword evidence="2" id="KW-1185">Reference proteome</keyword>
<dbReference type="EMBL" id="CAXAMM010039829">
    <property type="protein sequence ID" value="CAK9089321.1"/>
    <property type="molecule type" value="Genomic_DNA"/>
</dbReference>
<sequence>MVLPIPNVPMPDGPLPDECQPNVRRLKYSILAMIFFAIGRAACAVALGAVSFDFFALLNIFLSITMGTFMLKDDEHLQRFYECLAQTICQVCADAGQGGMQCLIPFMIMTLLNVLIDFFQRMPFLSIMPYGLFLAGSELSQACAVYFACSIYQQIRVPPGGMEMGLSGGYNYDRVQRSDAPAQQGFHDARAESTQPGHFAIFQGQGQRLGS</sequence>
<accession>A0ABP0QQU2</accession>
<organism evidence="1 2">
    <name type="scientific">Durusdinium trenchii</name>
    <dbReference type="NCBI Taxonomy" id="1381693"/>
    <lineage>
        <taxon>Eukaryota</taxon>
        <taxon>Sar</taxon>
        <taxon>Alveolata</taxon>
        <taxon>Dinophyceae</taxon>
        <taxon>Suessiales</taxon>
        <taxon>Symbiodiniaceae</taxon>
        <taxon>Durusdinium</taxon>
    </lineage>
</organism>
<evidence type="ECO:0000313" key="2">
    <source>
        <dbReference type="Proteomes" id="UP001642464"/>
    </source>
</evidence>
<comment type="caution">
    <text evidence="1">The sequence shown here is derived from an EMBL/GenBank/DDBJ whole genome shotgun (WGS) entry which is preliminary data.</text>
</comment>
<dbReference type="Proteomes" id="UP001642464">
    <property type="component" value="Unassembled WGS sequence"/>
</dbReference>
<name>A0ABP0QQU2_9DINO</name>
<gene>
    <name evidence="1" type="ORF">SCF082_LOCUS42141</name>
</gene>
<proteinExistence type="predicted"/>
<reference evidence="1 2" key="1">
    <citation type="submission" date="2024-02" db="EMBL/GenBank/DDBJ databases">
        <authorList>
            <person name="Chen Y."/>
            <person name="Shah S."/>
            <person name="Dougan E. K."/>
            <person name="Thang M."/>
            <person name="Chan C."/>
        </authorList>
    </citation>
    <scope>NUCLEOTIDE SEQUENCE [LARGE SCALE GENOMIC DNA]</scope>
</reference>